<evidence type="ECO:0000313" key="5">
    <source>
        <dbReference type="EMBL" id="CAB4221885.1"/>
    </source>
</evidence>
<accession>A0A6J5MIX9</accession>
<dbReference type="EMBL" id="LR796442">
    <property type="protein sequence ID" value="CAB4145056.1"/>
    <property type="molecule type" value="Genomic_DNA"/>
</dbReference>
<evidence type="ECO:0000313" key="3">
    <source>
        <dbReference type="EMBL" id="CAB4180770.1"/>
    </source>
</evidence>
<protein>
    <submittedName>
        <fullName evidence="1">Uncharacterized protein</fullName>
    </submittedName>
</protein>
<gene>
    <name evidence="3" type="ORF">UFOVP1053_30</name>
    <name evidence="4" type="ORF">UFOVP1297_43</name>
    <name evidence="5" type="ORF">UFOVP1647_21</name>
    <name evidence="1" type="ORF">UFOVP472_30</name>
    <name evidence="2" type="ORF">UFOVP891_37</name>
</gene>
<dbReference type="EMBL" id="LR797507">
    <property type="protein sequence ID" value="CAB4221885.1"/>
    <property type="molecule type" value="Genomic_DNA"/>
</dbReference>
<organism evidence="1">
    <name type="scientific">uncultured Caudovirales phage</name>
    <dbReference type="NCBI Taxonomy" id="2100421"/>
    <lineage>
        <taxon>Viruses</taxon>
        <taxon>Duplodnaviria</taxon>
        <taxon>Heunggongvirae</taxon>
        <taxon>Uroviricota</taxon>
        <taxon>Caudoviricetes</taxon>
        <taxon>Peduoviridae</taxon>
        <taxon>Maltschvirus</taxon>
        <taxon>Maltschvirus maltsch</taxon>
    </lineage>
</organism>
<proteinExistence type="predicted"/>
<dbReference type="EMBL" id="LR797237">
    <property type="protein sequence ID" value="CAB4195896.1"/>
    <property type="molecule type" value="Genomic_DNA"/>
</dbReference>
<sequence length="131" mass="13796">MEAIQKPVAIVSVVTTIDNGSEQTVFERVDLNVEEMGLEIANSNSQNLSAFKVQVKFHESGSYVTIASAAIDYTNPAYGGLITGASGSLVTLVKNTSGWLHLRGLGLVYAVKFVATSAGASSVLTISGRMR</sequence>
<reference evidence="1" key="1">
    <citation type="submission" date="2020-04" db="EMBL/GenBank/DDBJ databases">
        <authorList>
            <person name="Chiriac C."/>
            <person name="Salcher M."/>
            <person name="Ghai R."/>
            <person name="Kavagutti S V."/>
        </authorList>
    </citation>
    <scope>NUCLEOTIDE SEQUENCE</scope>
</reference>
<evidence type="ECO:0000313" key="2">
    <source>
        <dbReference type="EMBL" id="CAB4169125.1"/>
    </source>
</evidence>
<dbReference type="EMBL" id="LR796839">
    <property type="protein sequence ID" value="CAB4169125.1"/>
    <property type="molecule type" value="Genomic_DNA"/>
</dbReference>
<evidence type="ECO:0000313" key="4">
    <source>
        <dbReference type="EMBL" id="CAB4195896.1"/>
    </source>
</evidence>
<dbReference type="EMBL" id="LR797004">
    <property type="protein sequence ID" value="CAB4180770.1"/>
    <property type="molecule type" value="Genomic_DNA"/>
</dbReference>
<name>A0A6J5MIX9_9CAUD</name>
<evidence type="ECO:0000313" key="1">
    <source>
        <dbReference type="EMBL" id="CAB4145056.1"/>
    </source>
</evidence>